<gene>
    <name evidence="2" type="ORF">PFR_JS10_1930</name>
</gene>
<accession>A0A2C7AVS1</accession>
<keyword evidence="2" id="KW-0378">Hydrolase</keyword>
<reference evidence="2" key="1">
    <citation type="submission" date="2016-05" db="EMBL/GenBank/DDBJ databases">
        <authorList>
            <person name="Lavstsen T."/>
            <person name="Jespersen J.S."/>
        </authorList>
    </citation>
    <scope>NUCLEOTIDE SEQUENCE</scope>
    <source>
        <strain evidence="2">PFRJS10</strain>
    </source>
</reference>
<proteinExistence type="predicted"/>
<organism evidence="2">
    <name type="scientific">Propionibacterium freudenreichii</name>
    <dbReference type="NCBI Taxonomy" id="1744"/>
    <lineage>
        <taxon>Bacteria</taxon>
        <taxon>Bacillati</taxon>
        <taxon>Actinomycetota</taxon>
        <taxon>Actinomycetes</taxon>
        <taxon>Propionibacteriales</taxon>
        <taxon>Propionibacteriaceae</taxon>
        <taxon>Propionibacterium</taxon>
    </lineage>
</organism>
<dbReference type="GO" id="GO:0006508">
    <property type="term" value="P:proteolysis"/>
    <property type="evidence" value="ECO:0007669"/>
    <property type="project" value="UniProtKB-KW"/>
</dbReference>
<feature type="domain" description="CAAX prenyl protease 2/Lysostaphin resistance protein A-like" evidence="1">
    <location>
        <begin position="187"/>
        <end position="276"/>
    </location>
</feature>
<protein>
    <submittedName>
        <fullName evidence="2">CAAX amino terminal protease family protein</fullName>
    </submittedName>
</protein>
<dbReference type="RefSeq" id="WP_230845436.1">
    <property type="nucleotide sequence ID" value="NZ_CDAH01000002.1"/>
</dbReference>
<evidence type="ECO:0000259" key="1">
    <source>
        <dbReference type="Pfam" id="PF02517"/>
    </source>
</evidence>
<keyword evidence="2" id="KW-0645">Protease</keyword>
<dbReference type="GO" id="GO:0080120">
    <property type="term" value="P:CAAX-box protein maturation"/>
    <property type="evidence" value="ECO:0007669"/>
    <property type="project" value="UniProtKB-ARBA"/>
</dbReference>
<dbReference type="InterPro" id="IPR003675">
    <property type="entry name" value="Rce1/LyrA-like_dom"/>
</dbReference>
<dbReference type="GO" id="GO:0004175">
    <property type="term" value="F:endopeptidase activity"/>
    <property type="evidence" value="ECO:0007669"/>
    <property type="project" value="UniProtKB-ARBA"/>
</dbReference>
<sequence>MAAPQPPSPPIGVGVSAAGALLADGALPAPVPSSGNGARPARRRARLGLETCGLLSLCLGKSAVYSVLSLVNSLTVGSKLNEQTTTINGAVTPDRPWLDVAYKLADDFFLIVPVVMAIYLLASVRRPGPSVWRAIGLDGLRVRRDVLVGVGATAAVGIPGLGCYLLGRQLGLNTTINTAGSGASLAAIAFYVVAAAANAGLEEIVMIGYLITRWRQAGWNAWAAIVTSALIRGSYHLYQGFAGFIGNVVMGLAFGWYWQRTRRLWPLIVAHTLLDVFSFVGYALLKNVWTWL</sequence>
<dbReference type="Pfam" id="PF02517">
    <property type="entry name" value="Rce1-like"/>
    <property type="match status" value="1"/>
</dbReference>
<evidence type="ECO:0000313" key="2">
    <source>
        <dbReference type="EMBL" id="SBN39573.1"/>
    </source>
</evidence>
<dbReference type="EMBL" id="LT576035">
    <property type="protein sequence ID" value="SBN39573.1"/>
    <property type="molecule type" value="Genomic_DNA"/>
</dbReference>
<name>A0A2C7AVS1_9ACTN</name>
<dbReference type="AlphaFoldDB" id="A0A2C7AVS1"/>